<dbReference type="Gene3D" id="3.90.550.10">
    <property type="entry name" value="Spore Coat Polysaccharide Biosynthesis Protein SpsA, Chain A"/>
    <property type="match status" value="1"/>
</dbReference>
<dbReference type="EMBL" id="CP043499">
    <property type="protein sequence ID" value="QFY64133.1"/>
    <property type="molecule type" value="Genomic_DNA"/>
</dbReference>
<reference evidence="2 3" key="1">
    <citation type="submission" date="2019-08" db="EMBL/GenBank/DDBJ databases">
        <title>Prosopis cineraria nodule microbiome.</title>
        <authorList>
            <person name="Ali R."/>
            <person name="Chaluvadi S.R."/>
            <person name="Wang X."/>
        </authorList>
    </citation>
    <scope>NUCLEOTIDE SEQUENCE [LARGE SCALE GENOMIC DNA]</scope>
    <source>
        <strain evidence="2 3">BG7</strain>
        <plasmid evidence="2 3">unnamed</plasmid>
    </source>
</reference>
<dbReference type="SUPFAM" id="SSF53448">
    <property type="entry name" value="Nucleotide-diphospho-sugar transferases"/>
    <property type="match status" value="1"/>
</dbReference>
<dbReference type="GO" id="GO:0016740">
    <property type="term" value="F:transferase activity"/>
    <property type="evidence" value="ECO:0007669"/>
    <property type="project" value="UniProtKB-KW"/>
</dbReference>
<dbReference type="PANTHER" id="PTHR43646:SF6">
    <property type="entry name" value="PRE-MYCOFACTOCIN GLYCOSYLTRANSFERASE"/>
    <property type="match status" value="1"/>
</dbReference>
<dbReference type="CDD" id="cd00761">
    <property type="entry name" value="Glyco_tranf_GTA_type"/>
    <property type="match status" value="1"/>
</dbReference>
<keyword evidence="2" id="KW-0808">Transferase</keyword>
<protein>
    <submittedName>
        <fullName evidence="2">Glycosyltransferase family 2 protein</fullName>
    </submittedName>
</protein>
<dbReference type="PANTHER" id="PTHR43646">
    <property type="entry name" value="GLYCOSYLTRANSFERASE"/>
    <property type="match status" value="1"/>
</dbReference>
<dbReference type="KEGG" id="rgr:FZ934_26070"/>
<evidence type="ECO:0000259" key="1">
    <source>
        <dbReference type="Pfam" id="PF00535"/>
    </source>
</evidence>
<name>A0A5Q0CFM7_9HYPH</name>
<dbReference type="AlphaFoldDB" id="A0A5Q0CFM7"/>
<keyword evidence="2" id="KW-0614">Plasmid</keyword>
<gene>
    <name evidence="2" type="ORF">FZ934_26070</name>
</gene>
<dbReference type="OrthoDB" id="8416156at2"/>
<geneLocation type="plasmid" evidence="2 3">
    <name>unnamed</name>
</geneLocation>
<organism evidence="2 3">
    <name type="scientific">Rhizobium grahamii</name>
    <dbReference type="NCBI Taxonomy" id="1120045"/>
    <lineage>
        <taxon>Bacteria</taxon>
        <taxon>Pseudomonadati</taxon>
        <taxon>Pseudomonadota</taxon>
        <taxon>Alphaproteobacteria</taxon>
        <taxon>Hyphomicrobiales</taxon>
        <taxon>Rhizobiaceae</taxon>
        <taxon>Rhizobium/Agrobacterium group</taxon>
        <taxon>Rhizobium</taxon>
    </lineage>
</organism>
<dbReference type="Proteomes" id="UP000326881">
    <property type="component" value="Plasmid unnamed"/>
</dbReference>
<feature type="domain" description="Glycosyltransferase 2-like" evidence="1">
    <location>
        <begin position="44"/>
        <end position="162"/>
    </location>
</feature>
<dbReference type="Pfam" id="PF00535">
    <property type="entry name" value="Glycos_transf_2"/>
    <property type="match status" value="1"/>
</dbReference>
<evidence type="ECO:0000313" key="2">
    <source>
        <dbReference type="EMBL" id="QFY64133.1"/>
    </source>
</evidence>
<accession>A0A5Q0CFM7</accession>
<keyword evidence="3" id="KW-1185">Reference proteome</keyword>
<proteinExistence type="predicted"/>
<dbReference type="InterPro" id="IPR001173">
    <property type="entry name" value="Glyco_trans_2-like"/>
</dbReference>
<evidence type="ECO:0000313" key="3">
    <source>
        <dbReference type="Proteomes" id="UP000326881"/>
    </source>
</evidence>
<sequence length="351" mass="39964">MTSIAKFDLHDSSPVASLEEGKSSLEIRDGDGELSDVGIVAIGRNEGQRLVDCLVSLKSRVSRIVYVDSGSKDGSVERARDLGAIAVALDDSLPFTAARGRNKGLETLIEQWPDLKFVQFIDGDCQLQEGWLERARSFLVANSTAVAAYGNRREKFPERTLYNALVDRDWKGRPGEIYGCGGDVMMRISALRDVGGYRDWLIAGEESEMCVRLREKGWRIWRLDGEMSRHDVDMHSFKQWWRRSVRGGHAFAQVSYLHRKSACAIWKKDVVRIVFWACCLPLTALATMDPSLLILYPLQIIRQAWREGLFRRESWRNALFDSLIKFAEMQGVFKFYANLLAGRLQTIIEYK</sequence>
<dbReference type="InterPro" id="IPR029044">
    <property type="entry name" value="Nucleotide-diphossugar_trans"/>
</dbReference>